<dbReference type="Proteomes" id="UP000324106">
    <property type="component" value="Chromosome"/>
</dbReference>
<dbReference type="InterPro" id="IPR041164">
    <property type="entry name" value="LDcluster4"/>
</dbReference>
<evidence type="ECO:0000313" key="2">
    <source>
        <dbReference type="Proteomes" id="UP000324106"/>
    </source>
</evidence>
<accession>A0A5P2AWK4</accession>
<dbReference type="Gene3D" id="3.40.50.450">
    <property type="match status" value="1"/>
</dbReference>
<organism evidence="1 2">
    <name type="scientific">Streptomyces venezuelae</name>
    <dbReference type="NCBI Taxonomy" id="54571"/>
    <lineage>
        <taxon>Bacteria</taxon>
        <taxon>Bacillati</taxon>
        <taxon>Actinomycetota</taxon>
        <taxon>Actinomycetes</taxon>
        <taxon>Kitasatosporales</taxon>
        <taxon>Streptomycetaceae</taxon>
        <taxon>Streptomyces</taxon>
    </lineage>
</organism>
<dbReference type="Pfam" id="PF18306">
    <property type="entry name" value="LDcluster4"/>
    <property type="match status" value="1"/>
</dbReference>
<protein>
    <submittedName>
        <fullName evidence="1">DNA transporter</fullName>
    </submittedName>
</protein>
<proteinExistence type="predicted"/>
<dbReference type="PANTHER" id="PTHR43393:SF3">
    <property type="entry name" value="LYSINE DECARBOXYLASE-LIKE PROTEIN"/>
    <property type="match status" value="1"/>
</dbReference>
<dbReference type="EMBL" id="CP029194">
    <property type="protein sequence ID" value="QES21291.1"/>
    <property type="molecule type" value="Genomic_DNA"/>
</dbReference>
<dbReference type="GO" id="GO:0005829">
    <property type="term" value="C:cytosol"/>
    <property type="evidence" value="ECO:0007669"/>
    <property type="project" value="TreeGrafter"/>
</dbReference>
<reference evidence="1 2" key="1">
    <citation type="submission" date="2018-05" db="EMBL/GenBank/DDBJ databases">
        <title>Streptomyces venezuelae.</title>
        <authorList>
            <person name="Kim W."/>
            <person name="Lee N."/>
            <person name="Cho B.-K."/>
        </authorList>
    </citation>
    <scope>NUCLEOTIDE SEQUENCE [LARGE SCALE GENOMIC DNA]</scope>
    <source>
        <strain evidence="1 2">ATCC 15068</strain>
    </source>
</reference>
<name>A0A5P2AWK4_STRVZ</name>
<dbReference type="RefSeq" id="WP_150268639.1">
    <property type="nucleotide sequence ID" value="NZ_CP029194.1"/>
</dbReference>
<dbReference type="InterPro" id="IPR052341">
    <property type="entry name" value="LOG_family_nucleotidases"/>
</dbReference>
<dbReference type="OrthoDB" id="4552475at2"/>
<sequence length="202" mass="21282">MNGLHLAGSATGRAREGRTAVFFGGVRPTSAEEEKLAEEIGQALAQAGYQLLHGGYNGLMEAAARGASSEGVPVTAVTLIDKRDEWGAFNPYATTSVHLPDLGARLNHYLDHADLVVAMGGGVGTLHELTAAMYYATTIRPIPIFLAGAAALRLLAFLREEKWLYETSTRPLGFLSTAESADAFRDHLAAPGVFDTAPIGGA</sequence>
<dbReference type="AlphaFoldDB" id="A0A5P2AWK4"/>
<evidence type="ECO:0000313" key="1">
    <source>
        <dbReference type="EMBL" id="QES21291.1"/>
    </source>
</evidence>
<dbReference type="PANTHER" id="PTHR43393">
    <property type="entry name" value="CYTOKININ RIBOSIDE 5'-MONOPHOSPHATE PHOSPHORIBOHYDROLASE"/>
    <property type="match status" value="1"/>
</dbReference>
<gene>
    <name evidence="1" type="ORF">DEJ46_21070</name>
</gene>
<dbReference type="SUPFAM" id="SSF102405">
    <property type="entry name" value="MCP/YpsA-like"/>
    <property type="match status" value="1"/>
</dbReference>